<evidence type="ECO:0000256" key="7">
    <source>
        <dbReference type="ARBA" id="ARBA00023069"/>
    </source>
</evidence>
<dbReference type="GO" id="GO:0035869">
    <property type="term" value="C:ciliary transition zone"/>
    <property type="evidence" value="ECO:0007669"/>
    <property type="project" value="TreeGrafter"/>
</dbReference>
<feature type="transmembrane region" description="Helical" evidence="12">
    <location>
        <begin position="268"/>
        <end position="285"/>
    </location>
</feature>
<gene>
    <name evidence="13" type="ORF">GPM918_LOCUS37132</name>
    <name evidence="14" type="ORF">SRO942_LOCUS37892</name>
</gene>
<reference evidence="13" key="1">
    <citation type="submission" date="2021-02" db="EMBL/GenBank/DDBJ databases">
        <authorList>
            <person name="Nowell W R."/>
        </authorList>
    </citation>
    <scope>NUCLEOTIDE SEQUENCE</scope>
</reference>
<keyword evidence="4" id="KW-1003">Cell membrane</keyword>
<comment type="subcellular location">
    <subcellularLocation>
        <location evidence="1">Cell projection</location>
        <location evidence="1">Cilium membrane</location>
        <topology evidence="1">Multi-pass membrane protein</topology>
    </subcellularLocation>
</comment>
<dbReference type="GO" id="GO:0060170">
    <property type="term" value="C:ciliary membrane"/>
    <property type="evidence" value="ECO:0007669"/>
    <property type="project" value="UniProtKB-SubCell"/>
</dbReference>
<dbReference type="GO" id="GO:0060271">
    <property type="term" value="P:cilium assembly"/>
    <property type="evidence" value="ECO:0007669"/>
    <property type="project" value="TreeGrafter"/>
</dbReference>
<evidence type="ECO:0000256" key="6">
    <source>
        <dbReference type="ARBA" id="ARBA00022989"/>
    </source>
</evidence>
<dbReference type="GO" id="GO:0032880">
    <property type="term" value="P:regulation of protein localization"/>
    <property type="evidence" value="ECO:0007669"/>
    <property type="project" value="TreeGrafter"/>
</dbReference>
<dbReference type="PANTHER" id="PTHR14605">
    <property type="entry name" value="CHST5 PROTEIN"/>
    <property type="match status" value="1"/>
</dbReference>
<keyword evidence="8 12" id="KW-0472">Membrane</keyword>
<dbReference type="PANTHER" id="PTHR14605:SF1">
    <property type="entry name" value="TRANSMEMBRANE PROTEIN 231"/>
    <property type="match status" value="1"/>
</dbReference>
<evidence type="ECO:0000313" key="15">
    <source>
        <dbReference type="Proteomes" id="UP000663829"/>
    </source>
</evidence>
<evidence type="ECO:0000256" key="11">
    <source>
        <dbReference type="ARBA" id="ARBA00024803"/>
    </source>
</evidence>
<dbReference type="OrthoDB" id="426438at2759"/>
<keyword evidence="10" id="KW-0966">Cell projection</keyword>
<evidence type="ECO:0000256" key="4">
    <source>
        <dbReference type="ARBA" id="ARBA00022475"/>
    </source>
</evidence>
<evidence type="ECO:0000313" key="13">
    <source>
        <dbReference type="EMBL" id="CAF1511444.1"/>
    </source>
</evidence>
<name>A0A815U5U1_9BILA</name>
<dbReference type="Pfam" id="PF10149">
    <property type="entry name" value="TM231"/>
    <property type="match status" value="1"/>
</dbReference>
<evidence type="ECO:0000256" key="1">
    <source>
        <dbReference type="ARBA" id="ARBA00004272"/>
    </source>
</evidence>
<evidence type="ECO:0000256" key="8">
    <source>
        <dbReference type="ARBA" id="ARBA00023136"/>
    </source>
</evidence>
<proteinExistence type="inferred from homology"/>
<keyword evidence="9" id="KW-0325">Glycoprotein</keyword>
<dbReference type="AlphaFoldDB" id="A0A815U5U1"/>
<dbReference type="Proteomes" id="UP000681722">
    <property type="component" value="Unassembled WGS sequence"/>
</dbReference>
<evidence type="ECO:0000256" key="12">
    <source>
        <dbReference type="SAM" id="Phobius"/>
    </source>
</evidence>
<evidence type="ECO:0000256" key="10">
    <source>
        <dbReference type="ARBA" id="ARBA00023273"/>
    </source>
</evidence>
<evidence type="ECO:0000313" key="14">
    <source>
        <dbReference type="EMBL" id="CAF4372146.1"/>
    </source>
</evidence>
<organism evidence="13 15">
    <name type="scientific">Didymodactylos carnosus</name>
    <dbReference type="NCBI Taxonomy" id="1234261"/>
    <lineage>
        <taxon>Eukaryota</taxon>
        <taxon>Metazoa</taxon>
        <taxon>Spiralia</taxon>
        <taxon>Gnathifera</taxon>
        <taxon>Rotifera</taxon>
        <taxon>Eurotatoria</taxon>
        <taxon>Bdelloidea</taxon>
        <taxon>Philodinida</taxon>
        <taxon>Philodinidae</taxon>
        <taxon>Didymodactylos</taxon>
    </lineage>
</organism>
<dbReference type="Proteomes" id="UP000663829">
    <property type="component" value="Unassembled WGS sequence"/>
</dbReference>
<comment type="function">
    <text evidence="11">Transmembrane component of the tectonic-like complex, a complex localized at the transition zone of primary cilia and acting as a barrier that prevents diffusion of transmembrane proteins between the cilia and plasma membranes. Required for ciliogenesis and sonic hedgehog/SHH signaling.</text>
</comment>
<dbReference type="EMBL" id="CAJNOQ010023182">
    <property type="protein sequence ID" value="CAF1511444.1"/>
    <property type="molecule type" value="Genomic_DNA"/>
</dbReference>
<keyword evidence="7" id="KW-0969">Cilium</keyword>
<accession>A0A815U5U1</accession>
<evidence type="ECO:0000256" key="9">
    <source>
        <dbReference type="ARBA" id="ARBA00023180"/>
    </source>
</evidence>
<dbReference type="InterPro" id="IPR019306">
    <property type="entry name" value="TMEM231"/>
</dbReference>
<evidence type="ECO:0000256" key="2">
    <source>
        <dbReference type="ARBA" id="ARBA00009082"/>
    </source>
</evidence>
<evidence type="ECO:0000256" key="5">
    <source>
        <dbReference type="ARBA" id="ARBA00022692"/>
    </source>
</evidence>
<sequence length="307" mass="35301">MTFYEIYSHPVRRHYKAYILSLSTFVLIVVAVLTFLSPFLVAYFTGEFWWKELNYSEQPRITYTNKYILLLQSNSGVGSFSSSYTALNTAFQSVFSNGYEIYSVEDTDNDGIIDQWKIVLSVSLADSSTSVSSLNAWIFFNYSLHGRQSIAMETLALVSLTSPSSTNTNNVTVYGQLVFEQRQPIQSNGNDLTLNTPIVTFNNGVVPAFNTILENYFTRSYYTTFKQQYTSWSLSSETERFTVTVVINVGRQSIRFTPGFWQEFKWGWIQYLTILLPFLFVFSRIKEFVFTNQLVKTICSADNRHKA</sequence>
<keyword evidence="5 12" id="KW-0812">Transmembrane</keyword>
<comment type="similarity">
    <text evidence="2">Belongs to the TMEM231 family.</text>
</comment>
<keyword evidence="6 12" id="KW-1133">Transmembrane helix</keyword>
<comment type="caution">
    <text evidence="13">The sequence shown here is derived from an EMBL/GenBank/DDBJ whole genome shotgun (WGS) entry which is preliminary data.</text>
</comment>
<keyword evidence="15" id="KW-1185">Reference proteome</keyword>
<dbReference type="EMBL" id="CAJOBC010088724">
    <property type="protein sequence ID" value="CAF4372146.1"/>
    <property type="molecule type" value="Genomic_DNA"/>
</dbReference>
<feature type="transmembrane region" description="Helical" evidence="12">
    <location>
        <begin position="17"/>
        <end position="44"/>
    </location>
</feature>
<evidence type="ECO:0000256" key="3">
    <source>
        <dbReference type="ARBA" id="ARBA00015087"/>
    </source>
</evidence>
<protein>
    <recommendedName>
        <fullName evidence="3">Transmembrane protein 231</fullName>
    </recommendedName>
</protein>